<dbReference type="RefSeq" id="WP_198739071.1">
    <property type="nucleotide sequence ID" value="NZ_JAEIOS010000013.1"/>
</dbReference>
<evidence type="ECO:0000313" key="3">
    <source>
        <dbReference type="Proteomes" id="UP000645966"/>
    </source>
</evidence>
<feature type="compositionally biased region" description="Basic and acidic residues" evidence="1">
    <location>
        <begin position="30"/>
        <end position="47"/>
    </location>
</feature>
<comment type="caution">
    <text evidence="2">The sequence shown here is derived from an EMBL/GenBank/DDBJ whole genome shotgun (WGS) entry which is preliminary data.</text>
</comment>
<organism evidence="2 3">
    <name type="scientific">Corynebacterium meridianum</name>
    <dbReference type="NCBI Taxonomy" id="2765363"/>
    <lineage>
        <taxon>Bacteria</taxon>
        <taxon>Bacillati</taxon>
        <taxon>Actinomycetota</taxon>
        <taxon>Actinomycetes</taxon>
        <taxon>Mycobacteriales</taxon>
        <taxon>Corynebacteriaceae</taxon>
        <taxon>Corynebacterium</taxon>
    </lineage>
</organism>
<name>A0A934I830_9CORY</name>
<dbReference type="EMBL" id="JAEIOS010000013">
    <property type="protein sequence ID" value="MBI8990092.1"/>
    <property type="molecule type" value="Genomic_DNA"/>
</dbReference>
<feature type="region of interest" description="Disordered" evidence="1">
    <location>
        <begin position="30"/>
        <end position="91"/>
    </location>
</feature>
<dbReference type="Proteomes" id="UP000645966">
    <property type="component" value="Unassembled WGS sequence"/>
</dbReference>
<sequence>MSDEFDRFIAGFEQRSIQRLTEFEKALERVHRSARDAAEKKARERQHAGGTLPGTRSDGGPRVPDPPEEKPSATTHRPRAATRGVLRRGWN</sequence>
<gene>
    <name evidence="2" type="ORF">JDV75_10045</name>
</gene>
<keyword evidence="3" id="KW-1185">Reference proteome</keyword>
<accession>A0A934I830</accession>
<protein>
    <submittedName>
        <fullName evidence="2">Uncharacterized protein</fullName>
    </submittedName>
</protein>
<reference evidence="2" key="1">
    <citation type="submission" date="2020-12" db="EMBL/GenBank/DDBJ databases">
        <title>Genome public.</title>
        <authorList>
            <person name="Sun Q."/>
        </authorList>
    </citation>
    <scope>NUCLEOTIDE SEQUENCE</scope>
    <source>
        <strain evidence="2">CCM 8863</strain>
    </source>
</reference>
<evidence type="ECO:0000256" key="1">
    <source>
        <dbReference type="SAM" id="MobiDB-lite"/>
    </source>
</evidence>
<dbReference type="AlphaFoldDB" id="A0A934I830"/>
<evidence type="ECO:0000313" key="2">
    <source>
        <dbReference type="EMBL" id="MBI8990092.1"/>
    </source>
</evidence>
<proteinExistence type="predicted"/>